<dbReference type="AlphaFoldDB" id="A0A427Y441"/>
<dbReference type="OrthoDB" id="18139at2759"/>
<feature type="region of interest" description="Disordered" evidence="1">
    <location>
        <begin position="164"/>
        <end position="189"/>
    </location>
</feature>
<sequence>MNPAITNLAVSLGAMQIARRLPTDDPQVVMYLRAGYVGAQALSFLIYYYVTMKIRSKNDLTVIKYVQPKSPMNPDAKDELVTTTVRDYDLAETGKAMKALFTGMAFMAFLHLYMGYIPPLFVQGITTLKGVLESNEAKLHIWGQKAEGPLARPFKTAPGLMEQFTGGASGPQTDAASIKAAEKAGGKSQ</sequence>
<keyword evidence="4" id="KW-1185">Reference proteome</keyword>
<evidence type="ECO:0000256" key="2">
    <source>
        <dbReference type="SAM" id="Phobius"/>
    </source>
</evidence>
<dbReference type="EMBL" id="RSCE01000002">
    <property type="protein sequence ID" value="RSH85848.1"/>
    <property type="molecule type" value="Genomic_DNA"/>
</dbReference>
<dbReference type="GeneID" id="39588571"/>
<dbReference type="PANTHER" id="PTHR28112">
    <property type="entry name" value="SRP-INDEPENDENT TARGETING PROTEIN 3"/>
    <property type="match status" value="1"/>
</dbReference>
<evidence type="ECO:0000313" key="3">
    <source>
        <dbReference type="EMBL" id="RSH85848.1"/>
    </source>
</evidence>
<dbReference type="GO" id="GO:0045047">
    <property type="term" value="P:protein targeting to ER"/>
    <property type="evidence" value="ECO:0007669"/>
    <property type="project" value="InterPro"/>
</dbReference>
<evidence type="ECO:0008006" key="5">
    <source>
        <dbReference type="Google" id="ProtNLM"/>
    </source>
</evidence>
<name>A0A427Y441_9TREE</name>
<keyword evidence="2" id="KW-0812">Transmembrane</keyword>
<organism evidence="3 4">
    <name type="scientific">Apiotrichum porosum</name>
    <dbReference type="NCBI Taxonomy" id="105984"/>
    <lineage>
        <taxon>Eukaryota</taxon>
        <taxon>Fungi</taxon>
        <taxon>Dikarya</taxon>
        <taxon>Basidiomycota</taxon>
        <taxon>Agaricomycotina</taxon>
        <taxon>Tremellomycetes</taxon>
        <taxon>Trichosporonales</taxon>
        <taxon>Trichosporonaceae</taxon>
        <taxon>Apiotrichum</taxon>
    </lineage>
</organism>
<dbReference type="InterPro" id="IPR012098">
    <property type="entry name" value="SND3_fun"/>
</dbReference>
<evidence type="ECO:0000256" key="1">
    <source>
        <dbReference type="SAM" id="MobiDB-lite"/>
    </source>
</evidence>
<proteinExistence type="predicted"/>
<keyword evidence="2" id="KW-0472">Membrane</keyword>
<feature type="compositionally biased region" description="Basic and acidic residues" evidence="1">
    <location>
        <begin position="180"/>
        <end position="189"/>
    </location>
</feature>
<dbReference type="PANTHER" id="PTHR28112:SF1">
    <property type="entry name" value="SRP-INDEPENDENT TARGETING PROTEIN 3"/>
    <property type="match status" value="1"/>
</dbReference>
<evidence type="ECO:0000313" key="4">
    <source>
        <dbReference type="Proteomes" id="UP000279236"/>
    </source>
</evidence>
<keyword evidence="2" id="KW-1133">Transmembrane helix</keyword>
<gene>
    <name evidence="3" type="ORF">EHS24_004028</name>
</gene>
<dbReference type="STRING" id="105984.A0A427Y441"/>
<protein>
    <recommendedName>
        <fullName evidence="5">Inorganic phosphate transporter pho88</fullName>
    </recommendedName>
</protein>
<dbReference type="GO" id="GO:0005783">
    <property type="term" value="C:endoplasmic reticulum"/>
    <property type="evidence" value="ECO:0007669"/>
    <property type="project" value="InterPro"/>
</dbReference>
<dbReference type="Pfam" id="PF10032">
    <property type="entry name" value="Pho88"/>
    <property type="match status" value="1"/>
</dbReference>
<comment type="caution">
    <text evidence="3">The sequence shown here is derived from an EMBL/GenBank/DDBJ whole genome shotgun (WGS) entry which is preliminary data.</text>
</comment>
<feature type="transmembrane region" description="Helical" evidence="2">
    <location>
        <begin position="99"/>
        <end position="117"/>
    </location>
</feature>
<dbReference type="Proteomes" id="UP000279236">
    <property type="component" value="Unassembled WGS sequence"/>
</dbReference>
<reference evidence="3 4" key="1">
    <citation type="submission" date="2018-11" db="EMBL/GenBank/DDBJ databases">
        <title>Genome sequence of Apiotrichum porosum DSM 27194.</title>
        <authorList>
            <person name="Aliyu H."/>
            <person name="Gorte O."/>
            <person name="Ochsenreither K."/>
        </authorList>
    </citation>
    <scope>NUCLEOTIDE SEQUENCE [LARGE SCALE GENOMIC DNA]</scope>
    <source>
        <strain evidence="3 4">DSM 27194</strain>
    </source>
</reference>
<feature type="transmembrane region" description="Helical" evidence="2">
    <location>
        <begin position="30"/>
        <end position="50"/>
    </location>
</feature>
<accession>A0A427Y441</accession>
<dbReference type="PIRSF" id="PIRSF008756">
    <property type="entry name" value="P_tr_PHO88"/>
    <property type="match status" value="1"/>
</dbReference>
<dbReference type="RefSeq" id="XP_028478633.1">
    <property type="nucleotide sequence ID" value="XM_028619661.1"/>
</dbReference>
<dbReference type="GO" id="GO:0005739">
    <property type="term" value="C:mitochondrion"/>
    <property type="evidence" value="ECO:0007669"/>
    <property type="project" value="TreeGrafter"/>
</dbReference>